<dbReference type="CDD" id="cd03064">
    <property type="entry name" value="TRX_Fd_NuoE"/>
    <property type="match status" value="1"/>
</dbReference>
<dbReference type="InterPro" id="IPR036249">
    <property type="entry name" value="Thioredoxin-like_sf"/>
</dbReference>
<dbReference type="RefSeq" id="WP_091414581.1">
    <property type="nucleotide sequence ID" value="NZ_LT629749.1"/>
</dbReference>
<dbReference type="PANTHER" id="PTHR10371">
    <property type="entry name" value="NADH DEHYDROGENASE UBIQUINONE FLAVOPROTEIN 2, MITOCHONDRIAL"/>
    <property type="match status" value="1"/>
</dbReference>
<keyword evidence="3" id="KW-0479">Metal-binding</keyword>
<dbReference type="NCBIfam" id="NF005721">
    <property type="entry name" value="PRK07539.1-1"/>
    <property type="match status" value="1"/>
</dbReference>
<accession>A0A1H1Z8Z9</accession>
<dbReference type="OrthoDB" id="9807941at2"/>
<comment type="similarity">
    <text evidence="1">Belongs to the complex I 24 kDa subunit family.</text>
</comment>
<dbReference type="GO" id="GO:0051537">
    <property type="term" value="F:2 iron, 2 sulfur cluster binding"/>
    <property type="evidence" value="ECO:0007669"/>
    <property type="project" value="UniProtKB-KW"/>
</dbReference>
<dbReference type="InterPro" id="IPR041921">
    <property type="entry name" value="NuoE_N"/>
</dbReference>
<evidence type="ECO:0000256" key="5">
    <source>
        <dbReference type="ARBA" id="ARBA00023014"/>
    </source>
</evidence>
<sequence length="274" mass="29383">MSNLIEPQGPGARAGVPAGTNAREELAGHGHFVTHFDEPSLDFDGPASLIDDGVLEELRLIAGRYPQSRSALLPMLHLVQSVEGRVTPAGIEACAAILGISTADVSGVATFYTMYKRRPVGKYHVGVCTTALCAIMGGDEVYARLQDHLGVGNDETTEDGQITLEHLECNAACDYAPVMMVNWEFFDDTTPERAVEVVDALRAGVPVQATRGAQVVTWKETERVLAGFPDGRADEGPTSGPASRLGLQIARERGWHAPTTPPPEQHDDEPTEKS</sequence>
<dbReference type="Gene3D" id="1.10.10.1590">
    <property type="entry name" value="NADH-quinone oxidoreductase subunit E"/>
    <property type="match status" value="1"/>
</dbReference>
<evidence type="ECO:0000256" key="7">
    <source>
        <dbReference type="SAM" id="MobiDB-lite"/>
    </source>
</evidence>
<keyword evidence="9" id="KW-1185">Reference proteome</keyword>
<dbReference type="NCBIfam" id="TIGR01958">
    <property type="entry name" value="nuoE_fam"/>
    <property type="match status" value="1"/>
</dbReference>
<proteinExistence type="inferred from homology"/>
<keyword evidence="4" id="KW-0408">Iron</keyword>
<dbReference type="Pfam" id="PF01257">
    <property type="entry name" value="2Fe-2S_thioredx"/>
    <property type="match status" value="1"/>
</dbReference>
<name>A0A1H1Z8Z9_9ACTN</name>
<keyword evidence="5" id="KW-0411">Iron-sulfur</keyword>
<evidence type="ECO:0000256" key="6">
    <source>
        <dbReference type="ARBA" id="ARBA00034078"/>
    </source>
</evidence>
<evidence type="ECO:0000256" key="1">
    <source>
        <dbReference type="ARBA" id="ARBA00010643"/>
    </source>
</evidence>
<dbReference type="FunFam" id="1.10.10.1590:FF:000001">
    <property type="entry name" value="NADH-quinone oxidoreductase subunit E"/>
    <property type="match status" value="1"/>
</dbReference>
<dbReference type="SUPFAM" id="SSF52833">
    <property type="entry name" value="Thioredoxin-like"/>
    <property type="match status" value="1"/>
</dbReference>
<dbReference type="GO" id="GO:0046872">
    <property type="term" value="F:metal ion binding"/>
    <property type="evidence" value="ECO:0007669"/>
    <property type="project" value="UniProtKB-KW"/>
</dbReference>
<dbReference type="EMBL" id="LT629749">
    <property type="protein sequence ID" value="SDT30143.1"/>
    <property type="molecule type" value="Genomic_DNA"/>
</dbReference>
<evidence type="ECO:0000256" key="4">
    <source>
        <dbReference type="ARBA" id="ARBA00023004"/>
    </source>
</evidence>
<organism evidence="8 9">
    <name type="scientific">Friedmanniella luteola</name>
    <dbReference type="NCBI Taxonomy" id="546871"/>
    <lineage>
        <taxon>Bacteria</taxon>
        <taxon>Bacillati</taxon>
        <taxon>Actinomycetota</taxon>
        <taxon>Actinomycetes</taxon>
        <taxon>Propionibacteriales</taxon>
        <taxon>Nocardioidaceae</taxon>
        <taxon>Friedmanniella</taxon>
    </lineage>
</organism>
<comment type="cofactor">
    <cofactor evidence="6">
        <name>[2Fe-2S] cluster</name>
        <dbReference type="ChEBI" id="CHEBI:190135"/>
    </cofactor>
</comment>
<dbReference type="Gene3D" id="3.40.30.10">
    <property type="entry name" value="Glutaredoxin"/>
    <property type="match status" value="1"/>
</dbReference>
<dbReference type="PANTHER" id="PTHR10371:SF3">
    <property type="entry name" value="NADH DEHYDROGENASE [UBIQUINONE] FLAVOPROTEIN 2, MITOCHONDRIAL"/>
    <property type="match status" value="1"/>
</dbReference>
<evidence type="ECO:0000256" key="3">
    <source>
        <dbReference type="ARBA" id="ARBA00022723"/>
    </source>
</evidence>
<dbReference type="AlphaFoldDB" id="A0A1H1Z8Z9"/>
<dbReference type="InterPro" id="IPR002023">
    <property type="entry name" value="NuoE-like"/>
</dbReference>
<evidence type="ECO:0000313" key="8">
    <source>
        <dbReference type="EMBL" id="SDT30143.1"/>
    </source>
</evidence>
<protein>
    <submittedName>
        <fullName evidence="8">NADH dehydrogenase subunit E</fullName>
    </submittedName>
</protein>
<dbReference type="InterPro" id="IPR042128">
    <property type="entry name" value="NuoE_dom"/>
</dbReference>
<dbReference type="Proteomes" id="UP000199092">
    <property type="component" value="Chromosome I"/>
</dbReference>
<feature type="region of interest" description="Disordered" evidence="7">
    <location>
        <begin position="228"/>
        <end position="274"/>
    </location>
</feature>
<evidence type="ECO:0000256" key="2">
    <source>
        <dbReference type="ARBA" id="ARBA00022714"/>
    </source>
</evidence>
<dbReference type="GO" id="GO:0003954">
    <property type="term" value="F:NADH dehydrogenase activity"/>
    <property type="evidence" value="ECO:0007669"/>
    <property type="project" value="TreeGrafter"/>
</dbReference>
<gene>
    <name evidence="8" type="ORF">SAMN04488543_3621</name>
</gene>
<evidence type="ECO:0000313" key="9">
    <source>
        <dbReference type="Proteomes" id="UP000199092"/>
    </source>
</evidence>
<dbReference type="STRING" id="546871.SAMN04488543_3621"/>
<reference evidence="8 9" key="1">
    <citation type="submission" date="2016-10" db="EMBL/GenBank/DDBJ databases">
        <authorList>
            <person name="de Groot N.N."/>
        </authorList>
    </citation>
    <scope>NUCLEOTIDE SEQUENCE [LARGE SCALE GENOMIC DNA]</scope>
    <source>
        <strain evidence="8 9">DSM 21741</strain>
    </source>
</reference>
<keyword evidence="2" id="KW-0001">2Fe-2S</keyword>